<dbReference type="Gene3D" id="1.25.40.530">
    <property type="entry name" value="MyTH4 domain"/>
    <property type="match status" value="1"/>
</dbReference>
<keyword evidence="5" id="KW-1185">Reference proteome</keyword>
<reference evidence="4" key="1">
    <citation type="submission" date="2020-05" db="EMBL/GenBank/DDBJ databases">
        <title>Phylogenomic resolution of chytrid fungi.</title>
        <authorList>
            <person name="Stajich J.E."/>
            <person name="Amses K."/>
            <person name="Simmons R."/>
            <person name="Seto K."/>
            <person name="Myers J."/>
            <person name="Bonds A."/>
            <person name="Quandt C.A."/>
            <person name="Barry K."/>
            <person name="Liu P."/>
            <person name="Grigoriev I."/>
            <person name="Longcore J.E."/>
            <person name="James T.Y."/>
        </authorList>
    </citation>
    <scope>NUCLEOTIDE SEQUENCE</scope>
    <source>
        <strain evidence="4">PLAUS21</strain>
    </source>
</reference>
<dbReference type="GO" id="GO:0005856">
    <property type="term" value="C:cytoskeleton"/>
    <property type="evidence" value="ECO:0007669"/>
    <property type="project" value="InterPro"/>
</dbReference>
<feature type="region of interest" description="Disordered" evidence="1">
    <location>
        <begin position="1"/>
        <end position="30"/>
    </location>
</feature>
<feature type="compositionally biased region" description="Polar residues" evidence="1">
    <location>
        <begin position="10"/>
        <end position="21"/>
    </location>
</feature>
<comment type="caution">
    <text evidence="4">The sequence shown here is derived from an EMBL/GenBank/DDBJ whole genome shotgun (WGS) entry which is preliminary data.</text>
</comment>
<dbReference type="Gene3D" id="1.10.555.10">
    <property type="entry name" value="Rho GTPase activation protein"/>
    <property type="match status" value="1"/>
</dbReference>
<name>A0AAD5UET9_9FUNG</name>
<dbReference type="PANTHER" id="PTHR45876">
    <property type="entry name" value="FI04035P"/>
    <property type="match status" value="1"/>
</dbReference>
<evidence type="ECO:0000259" key="3">
    <source>
        <dbReference type="PROSITE" id="PS51016"/>
    </source>
</evidence>
<evidence type="ECO:0008006" key="6">
    <source>
        <dbReference type="Google" id="ProtNLM"/>
    </source>
</evidence>
<dbReference type="Proteomes" id="UP001210925">
    <property type="component" value="Unassembled WGS sequence"/>
</dbReference>
<dbReference type="GO" id="GO:0005737">
    <property type="term" value="C:cytoplasm"/>
    <property type="evidence" value="ECO:0007669"/>
    <property type="project" value="TreeGrafter"/>
</dbReference>
<evidence type="ECO:0000259" key="2">
    <source>
        <dbReference type="PROSITE" id="PS50238"/>
    </source>
</evidence>
<evidence type="ECO:0000313" key="5">
    <source>
        <dbReference type="Proteomes" id="UP001210925"/>
    </source>
</evidence>
<gene>
    <name evidence="4" type="ORF">HK103_005620</name>
</gene>
<dbReference type="InterPro" id="IPR038185">
    <property type="entry name" value="MyTH4_dom_sf"/>
</dbReference>
<dbReference type="Pfam" id="PF00784">
    <property type="entry name" value="MyTH4"/>
    <property type="match status" value="1"/>
</dbReference>
<proteinExistence type="predicted"/>
<dbReference type="SMART" id="SM00139">
    <property type="entry name" value="MyTH4"/>
    <property type="match status" value="1"/>
</dbReference>
<organism evidence="4 5">
    <name type="scientific">Boothiomyces macroporosus</name>
    <dbReference type="NCBI Taxonomy" id="261099"/>
    <lineage>
        <taxon>Eukaryota</taxon>
        <taxon>Fungi</taxon>
        <taxon>Fungi incertae sedis</taxon>
        <taxon>Chytridiomycota</taxon>
        <taxon>Chytridiomycota incertae sedis</taxon>
        <taxon>Chytridiomycetes</taxon>
        <taxon>Rhizophydiales</taxon>
        <taxon>Terramycetaceae</taxon>
        <taxon>Boothiomyces</taxon>
    </lineage>
</organism>
<dbReference type="PROSITE" id="PS50238">
    <property type="entry name" value="RHOGAP"/>
    <property type="match status" value="1"/>
</dbReference>
<evidence type="ECO:0000313" key="4">
    <source>
        <dbReference type="EMBL" id="KAJ3256257.1"/>
    </source>
</evidence>
<protein>
    <recommendedName>
        <fullName evidence="6">MyTH4 domain-containing protein</fullName>
    </recommendedName>
</protein>
<feature type="domain" description="Rho-GAP" evidence="2">
    <location>
        <begin position="319"/>
        <end position="392"/>
    </location>
</feature>
<feature type="domain" description="MyTH4" evidence="3">
    <location>
        <begin position="156"/>
        <end position="308"/>
    </location>
</feature>
<dbReference type="SUPFAM" id="SSF48350">
    <property type="entry name" value="GTPase activation domain, GAP"/>
    <property type="match status" value="1"/>
</dbReference>
<dbReference type="GO" id="GO:0007165">
    <property type="term" value="P:signal transduction"/>
    <property type="evidence" value="ECO:0007669"/>
    <property type="project" value="InterPro"/>
</dbReference>
<dbReference type="GO" id="GO:0005096">
    <property type="term" value="F:GTPase activator activity"/>
    <property type="evidence" value="ECO:0007669"/>
    <property type="project" value="TreeGrafter"/>
</dbReference>
<dbReference type="InterPro" id="IPR000198">
    <property type="entry name" value="RhoGAP_dom"/>
</dbReference>
<dbReference type="PROSITE" id="PS51016">
    <property type="entry name" value="MYTH4"/>
    <property type="match status" value="1"/>
</dbReference>
<dbReference type="AlphaFoldDB" id="A0AAD5UET9"/>
<sequence>MSSGNREDASTTPRSSVNSYLPSPPKNDELNTATFKTTILSTGSSPQNSYVDKATISTPLLSVDNLSSSAPNLHSQFAKISAPVLNKEAMNPFSQANLAKTQALSLPALNEKRQLPADLKNDITQFKIDGYAKKYFATHRKGLFRRKVPVQKMLVYQKDTINGPLLQLAPTLNKDAVKCFKLLQKILQAKGELIDSFSEIQALLEKGIRTGSLRDEIFVQMCKQLSQNPKPEQVKRGWQMMNVLTSTFPPSKNLENYLKQFIEDNFNLDSEGGFLDTVIRSAAASLARTCKTGPRGRTMTHAELEQVLQAPFKNSVFGDTLERIMERQAAEYNDEIPRILRSLVQTIIRLEGQKSEGIFRVPGDAEGVSDLRCRIDKNDYDFSHLTGTLYLN</sequence>
<accession>A0AAD5UET9</accession>
<dbReference type="PANTHER" id="PTHR45876:SF8">
    <property type="entry name" value="FI04035P"/>
    <property type="match status" value="1"/>
</dbReference>
<dbReference type="InterPro" id="IPR008936">
    <property type="entry name" value="Rho_GTPase_activation_prot"/>
</dbReference>
<dbReference type="EMBL" id="JADGKB010000053">
    <property type="protein sequence ID" value="KAJ3256257.1"/>
    <property type="molecule type" value="Genomic_DNA"/>
</dbReference>
<dbReference type="InterPro" id="IPR000857">
    <property type="entry name" value="MyTH4_dom"/>
</dbReference>
<evidence type="ECO:0000256" key="1">
    <source>
        <dbReference type="SAM" id="MobiDB-lite"/>
    </source>
</evidence>